<dbReference type="Pfam" id="PF05209">
    <property type="entry name" value="MinC_N"/>
    <property type="match status" value="1"/>
</dbReference>
<protein>
    <recommendedName>
        <fullName evidence="6">Probable septum site-determining protein MinC</fullName>
    </recommendedName>
</protein>
<dbReference type="Gene3D" id="3.30.70.260">
    <property type="match status" value="1"/>
</dbReference>
<feature type="domain" description="Septum formation inhibitor MinC C-terminal" evidence="7">
    <location>
        <begin position="115"/>
        <end position="215"/>
    </location>
</feature>
<keyword evidence="3 6" id="KW-0717">Septation</keyword>
<dbReference type="GO" id="GO:1901891">
    <property type="term" value="P:regulation of cell septum assembly"/>
    <property type="evidence" value="ECO:0007669"/>
    <property type="project" value="InterPro"/>
</dbReference>
<evidence type="ECO:0000256" key="2">
    <source>
        <dbReference type="ARBA" id="ARBA00022618"/>
    </source>
</evidence>
<dbReference type="GO" id="GO:0000902">
    <property type="term" value="P:cell morphogenesis"/>
    <property type="evidence" value="ECO:0007669"/>
    <property type="project" value="InterPro"/>
</dbReference>
<name>A0A0C2KEM0_9VIBR</name>
<sequence length="220" mass="23789">MSHTPDLKGSSFTLSVLHLSDNDVEKTIHFLKEKVEQAPAFFTSAPVVINVSLVQGDLDFLTLKQGISSVGMIPVGITGSKDKRTQNMASEAGFAIMSTSKSPAQAPVMMAPTKIIRTPVRSGQQIYAKDADLVVLNHVSEGAEVIADGSIHIHGTLRGRAIAGANGNKGAVIVCNKLHAELMSIAGHYWLTEQFDEAFWQQKVLFSLEDDSLKFELLTI</sequence>
<dbReference type="GO" id="GO:0000917">
    <property type="term" value="P:division septum assembly"/>
    <property type="evidence" value="ECO:0007669"/>
    <property type="project" value="UniProtKB-KW"/>
</dbReference>
<comment type="function">
    <text evidence="5 6">Cell division inhibitor that blocks the formation of polar Z ring septums. Rapidly oscillates between the poles of the cell to destabilize FtsZ filaments that have formed before they mature into polar Z rings. Prevents FtsZ polymerization.</text>
</comment>
<evidence type="ECO:0000313" key="9">
    <source>
        <dbReference type="EMBL" id="KII80593.1"/>
    </source>
</evidence>
<dbReference type="Proteomes" id="UP000031672">
    <property type="component" value="Unassembled WGS sequence"/>
</dbReference>
<evidence type="ECO:0000256" key="1">
    <source>
        <dbReference type="ARBA" id="ARBA00006291"/>
    </source>
</evidence>
<comment type="similarity">
    <text evidence="1 6">Belongs to the MinC family.</text>
</comment>
<dbReference type="InterPro" id="IPR013033">
    <property type="entry name" value="MinC"/>
</dbReference>
<dbReference type="PANTHER" id="PTHR34108:SF1">
    <property type="entry name" value="SEPTUM SITE-DETERMINING PROTEIN MINC"/>
    <property type="match status" value="1"/>
</dbReference>
<keyword evidence="2 6" id="KW-0132">Cell division</keyword>
<evidence type="ECO:0000256" key="3">
    <source>
        <dbReference type="ARBA" id="ARBA00023210"/>
    </source>
</evidence>
<feature type="domain" description="Septum formation inhibitor MinC N-terminal" evidence="8">
    <location>
        <begin position="6"/>
        <end position="74"/>
    </location>
</feature>
<dbReference type="Gene3D" id="2.160.20.70">
    <property type="match status" value="1"/>
</dbReference>
<comment type="caution">
    <text evidence="9">The sequence shown here is derived from an EMBL/GenBank/DDBJ whole genome shotgun (WGS) entry which is preliminary data.</text>
</comment>
<accession>A0A0C2NUB9</accession>
<dbReference type="SUPFAM" id="SSF63848">
    <property type="entry name" value="Cell-division inhibitor MinC, C-terminal domain"/>
    <property type="match status" value="1"/>
</dbReference>
<dbReference type="GO" id="GO:0051302">
    <property type="term" value="P:regulation of cell division"/>
    <property type="evidence" value="ECO:0007669"/>
    <property type="project" value="InterPro"/>
</dbReference>
<keyword evidence="4 6" id="KW-0131">Cell cycle</keyword>
<organism evidence="9 10">
    <name type="scientific">Vibrio renipiscarius</name>
    <dbReference type="NCBI Taxonomy" id="1461322"/>
    <lineage>
        <taxon>Bacteria</taxon>
        <taxon>Pseudomonadati</taxon>
        <taxon>Pseudomonadota</taxon>
        <taxon>Gammaproteobacteria</taxon>
        <taxon>Vibrionales</taxon>
        <taxon>Vibrionaceae</taxon>
        <taxon>Vibrio</taxon>
    </lineage>
</organism>
<evidence type="ECO:0000259" key="8">
    <source>
        <dbReference type="Pfam" id="PF05209"/>
    </source>
</evidence>
<dbReference type="HAMAP" id="MF_00267">
    <property type="entry name" value="MinC"/>
    <property type="match status" value="1"/>
</dbReference>
<accession>A0A0C2KEM0</accession>
<dbReference type="Pfam" id="PF03775">
    <property type="entry name" value="MinC_C"/>
    <property type="match status" value="1"/>
</dbReference>
<dbReference type="STRING" id="1461322.OJ16_04625"/>
<evidence type="ECO:0000259" key="7">
    <source>
        <dbReference type="Pfam" id="PF03775"/>
    </source>
</evidence>
<evidence type="ECO:0000256" key="6">
    <source>
        <dbReference type="HAMAP-Rule" id="MF_00267"/>
    </source>
</evidence>
<proteinExistence type="inferred from homology"/>
<comment type="subunit">
    <text evidence="6">Interacts with MinD and FtsZ.</text>
</comment>
<evidence type="ECO:0000313" key="10">
    <source>
        <dbReference type="Proteomes" id="UP000031672"/>
    </source>
</evidence>
<reference evidence="9 10" key="1">
    <citation type="submission" date="2014-11" db="EMBL/GenBank/DDBJ databases">
        <title>Draft Genome Sequence of Vibrio piscirenalis strains CECT 8603T and CECT 8604, two marine Gammaproteobacterium isolated from cultured gilthead sea bream (Sparus aurata).</title>
        <authorList>
            <person name="Arahal D.R."/>
            <person name="Rodrigo-Torres L."/>
            <person name="Lucena T."/>
            <person name="Pujalte M.J."/>
        </authorList>
    </citation>
    <scope>NUCLEOTIDE SEQUENCE [LARGE SCALE GENOMIC DNA]</scope>
    <source>
        <strain evidence="9 10">DCR 1-4-2</strain>
    </source>
</reference>
<dbReference type="OrthoDB" id="9794530at2"/>
<dbReference type="PANTHER" id="PTHR34108">
    <property type="entry name" value="SEPTUM SITE-DETERMINING PROTEIN MINC"/>
    <property type="match status" value="1"/>
</dbReference>
<evidence type="ECO:0000256" key="4">
    <source>
        <dbReference type="ARBA" id="ARBA00023306"/>
    </source>
</evidence>
<evidence type="ECO:0000256" key="5">
    <source>
        <dbReference type="ARBA" id="ARBA00025606"/>
    </source>
</evidence>
<keyword evidence="10" id="KW-1185">Reference proteome</keyword>
<gene>
    <name evidence="6 9" type="primary">minC</name>
    <name evidence="9" type="ORF">OJ16_04625</name>
</gene>
<dbReference type="RefSeq" id="WP_040987886.1">
    <property type="nucleotide sequence ID" value="NZ_JTKH01000006.1"/>
</dbReference>
<dbReference type="InterPro" id="IPR016098">
    <property type="entry name" value="CAP/MinC_C"/>
</dbReference>
<dbReference type="InterPro" id="IPR036145">
    <property type="entry name" value="MinC_C_sf"/>
</dbReference>
<dbReference type="InterPro" id="IPR005526">
    <property type="entry name" value="Septum_form_inhib_MinC_C"/>
</dbReference>
<dbReference type="NCBIfam" id="TIGR01222">
    <property type="entry name" value="minC"/>
    <property type="match status" value="1"/>
</dbReference>
<dbReference type="AlphaFoldDB" id="A0A0C2KEM0"/>
<dbReference type="InterPro" id="IPR007874">
    <property type="entry name" value="MinC_N"/>
</dbReference>
<dbReference type="EMBL" id="JTKH01000006">
    <property type="protein sequence ID" value="KII80593.1"/>
    <property type="molecule type" value="Genomic_DNA"/>
</dbReference>